<dbReference type="InterPro" id="IPR035992">
    <property type="entry name" value="Ricin_B-like_lectins"/>
</dbReference>
<dbReference type="EMBL" id="JAMTCK010000007">
    <property type="protein sequence ID" value="MCP2166533.1"/>
    <property type="molecule type" value="Genomic_DNA"/>
</dbReference>
<dbReference type="InterPro" id="IPR000772">
    <property type="entry name" value="Ricin_B_lectin"/>
</dbReference>
<evidence type="ECO:0000313" key="3">
    <source>
        <dbReference type="EMBL" id="MCP2166533.1"/>
    </source>
</evidence>
<dbReference type="Proteomes" id="UP001206128">
    <property type="component" value="Unassembled WGS sequence"/>
</dbReference>
<accession>A0AAE3GF13</accession>
<keyword evidence="1" id="KW-0732">Signal</keyword>
<feature type="signal peptide" evidence="1">
    <location>
        <begin position="1"/>
        <end position="28"/>
    </location>
</feature>
<dbReference type="PROSITE" id="PS50231">
    <property type="entry name" value="RICIN_B_LECTIN"/>
    <property type="match status" value="1"/>
</dbReference>
<dbReference type="SMART" id="SM00458">
    <property type="entry name" value="RICIN"/>
    <property type="match status" value="1"/>
</dbReference>
<keyword evidence="4" id="KW-1185">Reference proteome</keyword>
<proteinExistence type="predicted"/>
<dbReference type="Pfam" id="PF00652">
    <property type="entry name" value="Ricin_B_lectin"/>
    <property type="match status" value="1"/>
</dbReference>
<sequence>MRKLVRAALLSVTAALFGALALAGPAQAEQEAKVPGKLVNLGAKLKSGELSASAVLGPFVFSNIASGGCLDQDYSDGTPHTAVTAWTCNGGANQQWNLDVRESDYSVVLTNAASGHCLDQDFTDGVPHTNLLAWPCNGNDNQRWWLYEDADGSIFVVNFATEYVLDQDYTDGVPHNRVTVWPYNGGLNQRWWF</sequence>
<evidence type="ECO:0000313" key="4">
    <source>
        <dbReference type="Proteomes" id="UP001206128"/>
    </source>
</evidence>
<evidence type="ECO:0000259" key="2">
    <source>
        <dbReference type="SMART" id="SM00458"/>
    </source>
</evidence>
<name>A0AAE3GF13_9PSEU</name>
<protein>
    <submittedName>
        <fullName evidence="3">Ricin-type beta-trefoil lectin domain-containing protein</fullName>
    </submittedName>
</protein>
<evidence type="ECO:0000256" key="1">
    <source>
        <dbReference type="SAM" id="SignalP"/>
    </source>
</evidence>
<feature type="chain" id="PRO_5042286910" evidence="1">
    <location>
        <begin position="29"/>
        <end position="193"/>
    </location>
</feature>
<dbReference type="SUPFAM" id="SSF50370">
    <property type="entry name" value="Ricin B-like lectins"/>
    <property type="match status" value="1"/>
</dbReference>
<gene>
    <name evidence="3" type="ORF">LX83_003401</name>
</gene>
<dbReference type="RefSeq" id="WP_253772495.1">
    <property type="nucleotide sequence ID" value="NZ_JAMTCK010000007.1"/>
</dbReference>
<dbReference type="Gene3D" id="2.80.10.50">
    <property type="match status" value="1"/>
</dbReference>
<comment type="caution">
    <text evidence="3">The sequence shown here is derived from an EMBL/GenBank/DDBJ whole genome shotgun (WGS) entry which is preliminary data.</text>
</comment>
<dbReference type="AlphaFoldDB" id="A0AAE3GF13"/>
<organism evidence="3 4">
    <name type="scientific">Goodfellowiella coeruleoviolacea</name>
    <dbReference type="NCBI Taxonomy" id="334858"/>
    <lineage>
        <taxon>Bacteria</taxon>
        <taxon>Bacillati</taxon>
        <taxon>Actinomycetota</taxon>
        <taxon>Actinomycetes</taxon>
        <taxon>Pseudonocardiales</taxon>
        <taxon>Pseudonocardiaceae</taxon>
        <taxon>Goodfellowiella</taxon>
    </lineage>
</organism>
<dbReference type="CDD" id="cd00161">
    <property type="entry name" value="beta-trefoil_Ricin-like"/>
    <property type="match status" value="1"/>
</dbReference>
<feature type="domain" description="Ricin B lectin" evidence="2">
    <location>
        <begin position="57"/>
        <end position="193"/>
    </location>
</feature>
<reference evidence="3" key="1">
    <citation type="submission" date="2022-06" db="EMBL/GenBank/DDBJ databases">
        <title>Genomic Encyclopedia of Archaeal and Bacterial Type Strains, Phase II (KMG-II): from individual species to whole genera.</title>
        <authorList>
            <person name="Goeker M."/>
        </authorList>
    </citation>
    <scope>NUCLEOTIDE SEQUENCE</scope>
    <source>
        <strain evidence="3">DSM 43935</strain>
    </source>
</reference>